<keyword evidence="8" id="KW-0503">Monooxygenase</keyword>
<evidence type="ECO:0000256" key="8">
    <source>
        <dbReference type="ARBA" id="ARBA00023033"/>
    </source>
</evidence>
<dbReference type="Pfam" id="PF00067">
    <property type="entry name" value="p450"/>
    <property type="match status" value="2"/>
</dbReference>
<gene>
    <name evidence="9" type="ORF">PHLCEN_2v5415</name>
</gene>
<dbReference type="CDD" id="cd00302">
    <property type="entry name" value="cytochrome_P450"/>
    <property type="match status" value="1"/>
</dbReference>
<protein>
    <recommendedName>
        <fullName evidence="11">Cytochrome P450</fullName>
    </recommendedName>
</protein>
<accession>A0A2R6P5A9</accession>
<dbReference type="AlphaFoldDB" id="A0A2R6P5A9"/>
<keyword evidence="10" id="KW-1185">Reference proteome</keyword>
<comment type="cofactor">
    <cofactor evidence="1">
        <name>heme</name>
        <dbReference type="ChEBI" id="CHEBI:30413"/>
    </cofactor>
</comment>
<evidence type="ECO:0000256" key="3">
    <source>
        <dbReference type="ARBA" id="ARBA00010617"/>
    </source>
</evidence>
<evidence type="ECO:0000256" key="6">
    <source>
        <dbReference type="ARBA" id="ARBA00023002"/>
    </source>
</evidence>
<evidence type="ECO:0000256" key="4">
    <source>
        <dbReference type="ARBA" id="ARBA00022617"/>
    </source>
</evidence>
<keyword evidence="4" id="KW-0349">Heme</keyword>
<evidence type="ECO:0008006" key="11">
    <source>
        <dbReference type="Google" id="ProtNLM"/>
    </source>
</evidence>
<organism evidence="9 10">
    <name type="scientific">Hermanssonia centrifuga</name>
    <dbReference type="NCBI Taxonomy" id="98765"/>
    <lineage>
        <taxon>Eukaryota</taxon>
        <taxon>Fungi</taxon>
        <taxon>Dikarya</taxon>
        <taxon>Basidiomycota</taxon>
        <taxon>Agaricomycotina</taxon>
        <taxon>Agaricomycetes</taxon>
        <taxon>Polyporales</taxon>
        <taxon>Meruliaceae</taxon>
        <taxon>Hermanssonia</taxon>
    </lineage>
</organism>
<dbReference type="EMBL" id="MLYV02000532">
    <property type="protein sequence ID" value="PSR85524.1"/>
    <property type="molecule type" value="Genomic_DNA"/>
</dbReference>
<dbReference type="GO" id="GO:0005506">
    <property type="term" value="F:iron ion binding"/>
    <property type="evidence" value="ECO:0007669"/>
    <property type="project" value="InterPro"/>
</dbReference>
<evidence type="ECO:0000256" key="2">
    <source>
        <dbReference type="ARBA" id="ARBA00005179"/>
    </source>
</evidence>
<dbReference type="GO" id="GO:0016705">
    <property type="term" value="F:oxidoreductase activity, acting on paired donors, with incorporation or reduction of molecular oxygen"/>
    <property type="evidence" value="ECO:0007669"/>
    <property type="project" value="InterPro"/>
</dbReference>
<keyword evidence="7" id="KW-0408">Iron</keyword>
<dbReference type="GO" id="GO:0020037">
    <property type="term" value="F:heme binding"/>
    <property type="evidence" value="ECO:0007669"/>
    <property type="project" value="InterPro"/>
</dbReference>
<dbReference type="STRING" id="98765.A0A2R6P5A9"/>
<reference evidence="9 10" key="1">
    <citation type="submission" date="2018-02" db="EMBL/GenBank/DDBJ databases">
        <title>Genome sequence of the basidiomycete white-rot fungus Phlebia centrifuga.</title>
        <authorList>
            <person name="Granchi Z."/>
            <person name="Peng M."/>
            <person name="de Vries R.P."/>
            <person name="Hilden K."/>
            <person name="Makela M.R."/>
            <person name="Grigoriev I."/>
            <person name="Riley R."/>
        </authorList>
    </citation>
    <scope>NUCLEOTIDE SEQUENCE [LARGE SCALE GENOMIC DNA]</scope>
    <source>
        <strain evidence="9 10">FBCC195</strain>
    </source>
</reference>
<dbReference type="Gene3D" id="1.10.630.10">
    <property type="entry name" value="Cytochrome P450"/>
    <property type="match status" value="1"/>
</dbReference>
<evidence type="ECO:0000256" key="1">
    <source>
        <dbReference type="ARBA" id="ARBA00001971"/>
    </source>
</evidence>
<keyword evidence="6" id="KW-0560">Oxidoreductase</keyword>
<evidence type="ECO:0000313" key="9">
    <source>
        <dbReference type="EMBL" id="PSR85524.1"/>
    </source>
</evidence>
<dbReference type="PANTHER" id="PTHR24305">
    <property type="entry name" value="CYTOCHROME P450"/>
    <property type="match status" value="1"/>
</dbReference>
<comment type="caution">
    <text evidence="9">The sequence shown here is derived from an EMBL/GenBank/DDBJ whole genome shotgun (WGS) entry which is preliminary data.</text>
</comment>
<dbReference type="OrthoDB" id="1470350at2759"/>
<comment type="similarity">
    <text evidence="3">Belongs to the cytochrome P450 family.</text>
</comment>
<dbReference type="InterPro" id="IPR050121">
    <property type="entry name" value="Cytochrome_P450_monoxygenase"/>
</dbReference>
<dbReference type="Proteomes" id="UP000186601">
    <property type="component" value="Unassembled WGS sequence"/>
</dbReference>
<keyword evidence="5" id="KW-0479">Metal-binding</keyword>
<evidence type="ECO:0000256" key="7">
    <source>
        <dbReference type="ARBA" id="ARBA00023004"/>
    </source>
</evidence>
<dbReference type="SUPFAM" id="SSF48264">
    <property type="entry name" value="Cytochrome P450"/>
    <property type="match status" value="1"/>
</dbReference>
<dbReference type="GO" id="GO:0004497">
    <property type="term" value="F:monooxygenase activity"/>
    <property type="evidence" value="ECO:0007669"/>
    <property type="project" value="UniProtKB-KW"/>
</dbReference>
<dbReference type="InterPro" id="IPR001128">
    <property type="entry name" value="Cyt_P450"/>
</dbReference>
<evidence type="ECO:0000256" key="5">
    <source>
        <dbReference type="ARBA" id="ARBA00022723"/>
    </source>
</evidence>
<dbReference type="PANTHER" id="PTHR24305:SF166">
    <property type="entry name" value="CYTOCHROME P450 12A4, MITOCHONDRIAL-RELATED"/>
    <property type="match status" value="1"/>
</dbReference>
<name>A0A2R6P5A9_9APHY</name>
<dbReference type="InterPro" id="IPR036396">
    <property type="entry name" value="Cyt_P450_sf"/>
</dbReference>
<evidence type="ECO:0000313" key="10">
    <source>
        <dbReference type="Proteomes" id="UP000186601"/>
    </source>
</evidence>
<sequence>MVPSIHEVSKLKYLHQIIKETLRFNGPGFGTFRYTPVDVQWSGLTIPKNTTLALWNPQGTVSPATRQASMALTMLQLLVHRDPTIWGPDADSFDPDRWASGAPPPIPGSFFPFAYGTRKCLGMSRQSRNVTGDIQGVSAGQGLAMLEMSLTLATLFQRYNMEFEAGFEMEYLSSFTLCSKNGLPVRVKVRN</sequence>
<comment type="pathway">
    <text evidence="2">Secondary metabolite biosynthesis.</text>
</comment>
<proteinExistence type="inferred from homology"/>